<protein>
    <recommendedName>
        <fullName evidence="3">Lipoprotein</fullName>
    </recommendedName>
</protein>
<gene>
    <name evidence="1" type="ORF">C0W41_04255</name>
</gene>
<name>A0A855SHB7_PHOAN</name>
<dbReference type="PROSITE" id="PS51257">
    <property type="entry name" value="PROKAR_LIPOPROTEIN"/>
    <property type="match status" value="1"/>
</dbReference>
<comment type="caution">
    <text evidence="1">The sequence shown here is derived from an EMBL/GenBank/DDBJ whole genome shotgun (WGS) entry which is preliminary data.</text>
</comment>
<dbReference type="GeneID" id="61227698"/>
<accession>A0A855SHB7</accession>
<sequence length="95" mass="10112">MRKLLASGAFGFGIVLLTGCSGITHNKDVYTAHAESFNIIGFQVPGNTKERVMELIPEGATVETVQSTNSDTTSVLGVLNRIIGIDYVQVGGKKQ</sequence>
<dbReference type="Proteomes" id="UP000241440">
    <property type="component" value="Unassembled WGS sequence"/>
</dbReference>
<evidence type="ECO:0008006" key="3">
    <source>
        <dbReference type="Google" id="ProtNLM"/>
    </source>
</evidence>
<dbReference type="AlphaFoldDB" id="A0A855SHB7"/>
<proteinExistence type="predicted"/>
<dbReference type="RefSeq" id="WP_005367925.1">
    <property type="nucleotide sequence ID" value="NZ_JAKJTG010000079.1"/>
</dbReference>
<evidence type="ECO:0000313" key="2">
    <source>
        <dbReference type="Proteomes" id="UP000241440"/>
    </source>
</evidence>
<evidence type="ECO:0000313" key="1">
    <source>
        <dbReference type="EMBL" id="PSX10017.1"/>
    </source>
</evidence>
<organism evidence="1 2">
    <name type="scientific">Photobacterium angustum</name>
    <dbReference type="NCBI Taxonomy" id="661"/>
    <lineage>
        <taxon>Bacteria</taxon>
        <taxon>Pseudomonadati</taxon>
        <taxon>Pseudomonadota</taxon>
        <taxon>Gammaproteobacteria</taxon>
        <taxon>Vibrionales</taxon>
        <taxon>Vibrionaceae</taxon>
        <taxon>Photobacterium</taxon>
    </lineage>
</organism>
<dbReference type="EMBL" id="PYOY01000001">
    <property type="protein sequence ID" value="PSX10017.1"/>
    <property type="molecule type" value="Genomic_DNA"/>
</dbReference>
<reference evidence="1 2" key="1">
    <citation type="submission" date="2018-01" db="EMBL/GenBank/DDBJ databases">
        <title>Whole genome sequencing of Histamine producing bacteria.</title>
        <authorList>
            <person name="Butler K."/>
        </authorList>
    </citation>
    <scope>NUCLEOTIDE SEQUENCE [LARGE SCALE GENOMIC DNA]</scope>
    <source>
        <strain evidence="1 2">A2-1</strain>
    </source>
</reference>